<sequence>MGRSMSIHRRERHGSQLAVEKQRRSLGGHLTYPRDGSTTGVQPRVINEVPTAKYDGVFTWNGNLTSRNVSSQYTACNVSVLSSE</sequence>
<organism evidence="2">
    <name type="scientific">Oryza nivara</name>
    <name type="common">Indian wild rice</name>
    <name type="synonym">Oryza sativa f. spontanea</name>
    <dbReference type="NCBI Taxonomy" id="4536"/>
    <lineage>
        <taxon>Eukaryota</taxon>
        <taxon>Viridiplantae</taxon>
        <taxon>Streptophyta</taxon>
        <taxon>Embryophyta</taxon>
        <taxon>Tracheophyta</taxon>
        <taxon>Spermatophyta</taxon>
        <taxon>Magnoliopsida</taxon>
        <taxon>Liliopsida</taxon>
        <taxon>Poales</taxon>
        <taxon>Poaceae</taxon>
        <taxon>BOP clade</taxon>
        <taxon>Oryzoideae</taxon>
        <taxon>Oryzeae</taxon>
        <taxon>Oryzinae</taxon>
        <taxon>Oryza</taxon>
    </lineage>
</organism>
<dbReference type="AlphaFoldDB" id="A0A0E0FGZ6"/>
<evidence type="ECO:0000256" key="1">
    <source>
        <dbReference type="SAM" id="MobiDB-lite"/>
    </source>
</evidence>
<feature type="compositionally biased region" description="Basic residues" evidence="1">
    <location>
        <begin position="1"/>
        <end position="12"/>
    </location>
</feature>
<proteinExistence type="predicted"/>
<accession>A0A0E0FGZ6</accession>
<dbReference type="EnsemblPlants" id="ONIVA01G05430.1">
    <property type="protein sequence ID" value="ONIVA01G05430.1"/>
    <property type="gene ID" value="ONIVA01G05430"/>
</dbReference>
<dbReference type="Proteomes" id="UP000006591">
    <property type="component" value="Chromosome 1"/>
</dbReference>
<reference evidence="2" key="1">
    <citation type="submission" date="2015-04" db="UniProtKB">
        <authorList>
            <consortium name="EnsemblPlants"/>
        </authorList>
    </citation>
    <scope>IDENTIFICATION</scope>
    <source>
        <strain evidence="2">SL10</strain>
    </source>
</reference>
<feature type="region of interest" description="Disordered" evidence="1">
    <location>
        <begin position="1"/>
        <end position="42"/>
    </location>
</feature>
<keyword evidence="3" id="KW-1185">Reference proteome</keyword>
<dbReference type="Gramene" id="ONIVA01G05430.1">
    <property type="protein sequence ID" value="ONIVA01G05430.1"/>
    <property type="gene ID" value="ONIVA01G05430"/>
</dbReference>
<dbReference type="HOGENOM" id="CLU_2531117_0_0_1"/>
<protein>
    <submittedName>
        <fullName evidence="2">Uncharacterized protein</fullName>
    </submittedName>
</protein>
<evidence type="ECO:0000313" key="3">
    <source>
        <dbReference type="Proteomes" id="UP000006591"/>
    </source>
</evidence>
<name>A0A0E0FGZ6_ORYNI</name>
<evidence type="ECO:0000313" key="2">
    <source>
        <dbReference type="EnsemblPlants" id="ONIVA01G05430.1"/>
    </source>
</evidence>
<reference evidence="2" key="2">
    <citation type="submission" date="2018-04" db="EMBL/GenBank/DDBJ databases">
        <title>OnivRS2 (Oryza nivara Reference Sequence Version 2).</title>
        <authorList>
            <person name="Zhang J."/>
            <person name="Kudrna D."/>
            <person name="Lee S."/>
            <person name="Talag J."/>
            <person name="Rajasekar S."/>
            <person name="Welchert J."/>
            <person name="Hsing Y.-I."/>
            <person name="Wing R.A."/>
        </authorList>
    </citation>
    <scope>NUCLEOTIDE SEQUENCE [LARGE SCALE GENOMIC DNA]</scope>
</reference>